<dbReference type="InterPro" id="IPR016642">
    <property type="entry name" value="26S_Psome_Rpn2"/>
</dbReference>
<dbReference type="PANTHER" id="PTHR10943:SF2">
    <property type="entry name" value="26S PROTEASOME NON-ATPASE REGULATORY SUBUNIT 1"/>
    <property type="match status" value="1"/>
</dbReference>
<dbReference type="Pfam" id="PF18004">
    <property type="entry name" value="RPN2_C"/>
    <property type="match status" value="1"/>
</dbReference>
<feature type="region of interest" description="Disordered" evidence="5">
    <location>
        <begin position="906"/>
        <end position="950"/>
    </location>
</feature>
<evidence type="ECO:0000256" key="5">
    <source>
        <dbReference type="SAM" id="MobiDB-lite"/>
    </source>
</evidence>
<dbReference type="GO" id="GO:0034515">
    <property type="term" value="C:proteasome storage granule"/>
    <property type="evidence" value="ECO:0007669"/>
    <property type="project" value="TreeGrafter"/>
</dbReference>
<dbReference type="FunCoup" id="D2V5Z8">
    <property type="interactions" value="736"/>
</dbReference>
<evidence type="ECO:0000256" key="3">
    <source>
        <dbReference type="ARBA" id="ARBA00022942"/>
    </source>
</evidence>
<reference evidence="8 9" key="1">
    <citation type="journal article" date="2010" name="Cell">
        <title>The genome of Naegleria gruberi illuminates early eukaryotic versatility.</title>
        <authorList>
            <person name="Fritz-Laylin L.K."/>
            <person name="Prochnik S.E."/>
            <person name="Ginger M.L."/>
            <person name="Dacks J.B."/>
            <person name="Carpenter M.L."/>
            <person name="Field M.C."/>
            <person name="Kuo A."/>
            <person name="Paredez A."/>
            <person name="Chapman J."/>
            <person name="Pham J."/>
            <person name="Shu S."/>
            <person name="Neupane R."/>
            <person name="Cipriano M."/>
            <person name="Mancuso J."/>
            <person name="Tu H."/>
            <person name="Salamov A."/>
            <person name="Lindquist E."/>
            <person name="Shapiro H."/>
            <person name="Lucas S."/>
            <person name="Grigoriev I.V."/>
            <person name="Cande W.Z."/>
            <person name="Fulton C."/>
            <person name="Rokhsar D.S."/>
            <person name="Dawson S.C."/>
        </authorList>
    </citation>
    <scope>NUCLEOTIDE SEQUENCE [LARGE SCALE GENOMIC DNA]</scope>
    <source>
        <strain evidence="8 9">NEG-M</strain>
    </source>
</reference>
<dbReference type="FunFam" id="1.25.10.10:FF:000017">
    <property type="entry name" value="26S proteasome non-ATPase regulatory subunit 1"/>
    <property type="match status" value="1"/>
</dbReference>
<dbReference type="KEGG" id="ngr:NAEGRDRAFT_78721"/>
<dbReference type="InterPro" id="IPR040623">
    <property type="entry name" value="RPN2_C"/>
</dbReference>
<dbReference type="InterPro" id="IPR011989">
    <property type="entry name" value="ARM-like"/>
</dbReference>
<dbReference type="EMBL" id="GG738853">
    <property type="protein sequence ID" value="EFC47734.1"/>
    <property type="molecule type" value="Genomic_DNA"/>
</dbReference>
<dbReference type="GeneID" id="8861914"/>
<dbReference type="Pfam" id="PF13646">
    <property type="entry name" value="HEAT_2"/>
    <property type="match status" value="1"/>
</dbReference>
<feature type="compositionally biased region" description="Low complexity" evidence="5">
    <location>
        <begin position="829"/>
        <end position="841"/>
    </location>
</feature>
<evidence type="ECO:0000256" key="2">
    <source>
        <dbReference type="ARBA" id="ARBA00022737"/>
    </source>
</evidence>
<accession>D2V5Z8</accession>
<dbReference type="STRING" id="5762.D2V5Z8"/>
<dbReference type="GO" id="GO:0042176">
    <property type="term" value="P:regulation of protein catabolic process"/>
    <property type="evidence" value="ECO:0007669"/>
    <property type="project" value="UniProtKB-UniRule"/>
</dbReference>
<dbReference type="Gene3D" id="1.25.10.10">
    <property type="entry name" value="Leucine-rich Repeat Variant"/>
    <property type="match status" value="1"/>
</dbReference>
<sequence length="950" mass="105587">MATATLSNHSAYSAAGILSLLDENDFDLQEMALRKLDQVVDQYWAEISESVRKLESLYENEKFPNRELAALLTSKVYYHLNEFDESLQFALGAGNLFDVSKQDDDEYVNKIISKCIDTYIQTRQNNGKEDPRLTNIVERMFDRCLQEGEYKQALGIAIEARRLDKITQAIKISPNIKEMLNYTFDVAMNLIELRDFRHNVLKQLVDIYMEDKENTDYFAVTQCLTFLDDAKSVANILHQLITSNEVNDHAIAYQIGFDLHDRAPQHFLVSARDVLLQDPKAEEQETPLAKLLTVLSGEITIQHNVDFLLRHNHTDLQILNNIKSSFERNSVLHSGTITSNAFMHAGTTVDKFLRDNLEWLGKANNWAKFSATASLGVIQKGRIKDSLTILKPYLPSSGTASTASSSVYSEGGALFGLGIIHSNHLANDMTQYLLNVVSNQSADPVVQHGACFGLGLCGMATQEAELYEKMKDVMFLDNAVSGEAAAIGMGLVMLGSGDDKAIDEMLNYAHETAHEKIIRGLAMGLALTVYGREEEGNKLIDRLTNDKDPILRYGGMYAIGLAFAGTGNNNAIRKLLQVAVSDVSDDVRRAAVINLGFLLFKSPKQCPRIVSLLAESYNPHVRYGVALAVGISCAGSGLKEALDLLEPLALDRVDFVRQGALIAQSMVLMQLNEVQEPKVADFRKHLQKTWSTRAEEVMCKLGSILSAGILDAGGRNATICLHRHGNNKMRNIVGLALFTQYWFWYPYLHFLSLSLEPTSIIGLNTDLKMPSQFTFKSNQKPSMFAYPPPLKTEEEKKEVTVGPVAELSLSAKARVREERKRRRPEGSATPLLTPLTSTPTPQVDPKQLPSQPSQTDKDTKKQKKKKEPTSESLTNPARVTPSQLNFISFDTTSRYVPIKLSSSSGINLGINVLSDTKPGEDADILTPQAGQKSEEKEENEPQPPASFEWN</sequence>
<dbReference type="VEuPathDB" id="AmoebaDB:NAEGRDRAFT_78721"/>
<dbReference type="Proteomes" id="UP000006671">
    <property type="component" value="Unassembled WGS sequence"/>
</dbReference>
<dbReference type="InterPro" id="IPR048570">
    <property type="entry name" value="PSMD1_RPN2_N"/>
</dbReference>
<evidence type="ECO:0000259" key="7">
    <source>
        <dbReference type="Pfam" id="PF21505"/>
    </source>
</evidence>
<dbReference type="GO" id="GO:0008540">
    <property type="term" value="C:proteasome regulatory particle, base subcomplex"/>
    <property type="evidence" value="ECO:0007669"/>
    <property type="project" value="UniProtKB-UniRule"/>
</dbReference>
<dbReference type="PIRSF" id="PIRSF015947">
    <property type="entry name" value="26S_Psome_Rpn2"/>
    <property type="match status" value="1"/>
</dbReference>
<evidence type="ECO:0000256" key="1">
    <source>
        <dbReference type="ARBA" id="ARBA00006308"/>
    </source>
</evidence>
<dbReference type="RefSeq" id="XP_002680478.1">
    <property type="nucleotide sequence ID" value="XM_002680432.1"/>
</dbReference>
<organism evidence="9">
    <name type="scientific">Naegleria gruberi</name>
    <name type="common">Amoeba</name>
    <dbReference type="NCBI Taxonomy" id="5762"/>
    <lineage>
        <taxon>Eukaryota</taxon>
        <taxon>Discoba</taxon>
        <taxon>Heterolobosea</taxon>
        <taxon>Tetramitia</taxon>
        <taxon>Eutetramitia</taxon>
        <taxon>Vahlkampfiidae</taxon>
        <taxon>Naegleria</taxon>
    </lineage>
</organism>
<proteinExistence type="inferred from homology"/>
<dbReference type="SUPFAM" id="SSF48371">
    <property type="entry name" value="ARM repeat"/>
    <property type="match status" value="1"/>
</dbReference>
<evidence type="ECO:0000256" key="4">
    <source>
        <dbReference type="PIRNR" id="PIRNR015947"/>
    </source>
</evidence>
<dbReference type="eggNOG" id="KOG2062">
    <property type="taxonomic scope" value="Eukaryota"/>
</dbReference>
<dbReference type="InterPro" id="IPR016024">
    <property type="entry name" value="ARM-type_fold"/>
</dbReference>
<keyword evidence="3 4" id="KW-0647">Proteasome</keyword>
<dbReference type="AlphaFoldDB" id="D2V5Z8"/>
<dbReference type="GO" id="GO:0043161">
    <property type="term" value="P:proteasome-mediated ubiquitin-dependent protein catabolic process"/>
    <property type="evidence" value="ECO:0007669"/>
    <property type="project" value="TreeGrafter"/>
</dbReference>
<comment type="similarity">
    <text evidence="1 4">Belongs to the proteasome subunit S1 family.</text>
</comment>
<gene>
    <name evidence="8" type="ORF">NAEGRDRAFT_78721</name>
</gene>
<dbReference type="InterPro" id="IPR002015">
    <property type="entry name" value="Proteasome/cyclosome_rpt"/>
</dbReference>
<dbReference type="OMA" id="IMFGRQE"/>
<dbReference type="OrthoDB" id="261572at2759"/>
<dbReference type="GO" id="GO:0005634">
    <property type="term" value="C:nucleus"/>
    <property type="evidence" value="ECO:0007669"/>
    <property type="project" value="TreeGrafter"/>
</dbReference>
<keyword evidence="2" id="KW-0677">Repeat</keyword>
<feature type="domain" description="26S proteasome non-ATPase regulatory subunit 1/RPN2 N-terminal" evidence="7">
    <location>
        <begin position="13"/>
        <end position="312"/>
    </location>
</feature>
<evidence type="ECO:0000259" key="6">
    <source>
        <dbReference type="Pfam" id="PF18004"/>
    </source>
</evidence>
<name>D2V5Z8_NAEGR</name>
<feature type="region of interest" description="Disordered" evidence="5">
    <location>
        <begin position="812"/>
        <end position="878"/>
    </location>
</feature>
<dbReference type="InParanoid" id="D2V5Z8"/>
<feature type="domain" description="26S proteasome regulatory subunit RPN2 C-terminal" evidence="6">
    <location>
        <begin position="758"/>
        <end position="924"/>
    </location>
</feature>
<keyword evidence="9" id="KW-1185">Reference proteome</keyword>
<dbReference type="Pfam" id="PF01851">
    <property type="entry name" value="PC_rep"/>
    <property type="match status" value="1"/>
</dbReference>
<protein>
    <submittedName>
        <fullName evidence="8">26S proteasome regulatory subunit S1</fullName>
    </submittedName>
</protein>
<dbReference type="PANTHER" id="PTHR10943">
    <property type="entry name" value="26S PROTEASOME NON-ATPASE REGULATORY SUBUNIT"/>
    <property type="match status" value="1"/>
</dbReference>
<evidence type="ECO:0000313" key="8">
    <source>
        <dbReference type="EMBL" id="EFC47734.1"/>
    </source>
</evidence>
<dbReference type="Pfam" id="PF21505">
    <property type="entry name" value="RPN2_N"/>
    <property type="match status" value="1"/>
</dbReference>
<evidence type="ECO:0000313" key="9">
    <source>
        <dbReference type="Proteomes" id="UP000006671"/>
    </source>
</evidence>
<dbReference type="GO" id="GO:0030234">
    <property type="term" value="F:enzyme regulator activity"/>
    <property type="evidence" value="ECO:0007669"/>
    <property type="project" value="UniProtKB-UniRule"/>
</dbReference>